<dbReference type="InterPro" id="IPR036390">
    <property type="entry name" value="WH_DNA-bd_sf"/>
</dbReference>
<dbReference type="PANTHER" id="PTHR43537:SF5">
    <property type="entry name" value="UXU OPERON TRANSCRIPTIONAL REGULATOR"/>
    <property type="match status" value="1"/>
</dbReference>
<keyword evidence="2 6" id="KW-0238">DNA-binding</keyword>
<gene>
    <name evidence="6" type="ORF">HDA36_001496</name>
</gene>
<dbReference type="SUPFAM" id="SSF48008">
    <property type="entry name" value="GntR ligand-binding domain-like"/>
    <property type="match status" value="1"/>
</dbReference>
<feature type="region of interest" description="Disordered" evidence="4">
    <location>
        <begin position="1"/>
        <end position="21"/>
    </location>
</feature>
<evidence type="ECO:0000259" key="5">
    <source>
        <dbReference type="PROSITE" id="PS50949"/>
    </source>
</evidence>
<evidence type="ECO:0000313" key="6">
    <source>
        <dbReference type="EMBL" id="MBB5431412.1"/>
    </source>
</evidence>
<dbReference type="AlphaFoldDB" id="A0A7W8VCP2"/>
<accession>A0A7W8VCP2</accession>
<feature type="domain" description="HTH gntR-type" evidence="5">
    <location>
        <begin position="24"/>
        <end position="91"/>
    </location>
</feature>
<dbReference type="Proteomes" id="UP000572635">
    <property type="component" value="Unassembled WGS sequence"/>
</dbReference>
<dbReference type="RefSeq" id="WP_184391066.1">
    <property type="nucleotide sequence ID" value="NZ_BAAAJD010000118.1"/>
</dbReference>
<dbReference type="Gene3D" id="1.10.10.10">
    <property type="entry name" value="Winged helix-like DNA-binding domain superfamily/Winged helix DNA-binding domain"/>
    <property type="match status" value="1"/>
</dbReference>
<name>A0A7W8VCP2_9ACTN</name>
<dbReference type="CDD" id="cd07377">
    <property type="entry name" value="WHTH_GntR"/>
    <property type="match status" value="1"/>
</dbReference>
<dbReference type="InterPro" id="IPR000524">
    <property type="entry name" value="Tscrpt_reg_HTH_GntR"/>
</dbReference>
<evidence type="ECO:0000256" key="4">
    <source>
        <dbReference type="SAM" id="MobiDB-lite"/>
    </source>
</evidence>
<dbReference type="GO" id="GO:0003700">
    <property type="term" value="F:DNA-binding transcription factor activity"/>
    <property type="evidence" value="ECO:0007669"/>
    <property type="project" value="InterPro"/>
</dbReference>
<evidence type="ECO:0000256" key="1">
    <source>
        <dbReference type="ARBA" id="ARBA00023015"/>
    </source>
</evidence>
<evidence type="ECO:0000313" key="7">
    <source>
        <dbReference type="Proteomes" id="UP000572635"/>
    </source>
</evidence>
<dbReference type="InterPro" id="IPR036388">
    <property type="entry name" value="WH-like_DNA-bd_sf"/>
</dbReference>
<reference evidence="6 7" key="1">
    <citation type="submission" date="2020-08" db="EMBL/GenBank/DDBJ databases">
        <title>Sequencing the genomes of 1000 actinobacteria strains.</title>
        <authorList>
            <person name="Klenk H.-P."/>
        </authorList>
    </citation>
    <scope>NUCLEOTIDE SEQUENCE [LARGE SCALE GENOMIC DNA]</scope>
    <source>
        <strain evidence="6 7">DSM 44551</strain>
    </source>
</reference>
<keyword evidence="3" id="KW-0804">Transcription</keyword>
<protein>
    <submittedName>
        <fullName evidence="6">DNA-binding GntR family transcriptional regulator</fullName>
    </submittedName>
</protein>
<keyword evidence="1" id="KW-0805">Transcription regulation</keyword>
<keyword evidence="7" id="KW-1185">Reference proteome</keyword>
<dbReference type="EMBL" id="JACHDB010000001">
    <property type="protein sequence ID" value="MBB5431412.1"/>
    <property type="molecule type" value="Genomic_DNA"/>
</dbReference>
<sequence>MSSRQITAGGTEPPSRSSSVVARRALRDGVYDAILEKLLDGSAPPGSSLGIDPLARELGVSPTPVREALVQLEHTGLVSRVALKGYRVAPPLSAEQLLELFDMRTILETAAVQRAAAHADELVPELRAAHARHVLAAHEVQKRRAPGERPADFTDLREYFAADWEFHLTIIRAAGNRFLAQAAESLSAHVHRLRQTVHHGTMDMDQAIEEHAAILAAFETGDPAAVQEAMRSHLSAVAQRVSADG</sequence>
<organism evidence="6 7">
    <name type="scientific">Nocardiopsis composta</name>
    <dbReference type="NCBI Taxonomy" id="157465"/>
    <lineage>
        <taxon>Bacteria</taxon>
        <taxon>Bacillati</taxon>
        <taxon>Actinomycetota</taxon>
        <taxon>Actinomycetes</taxon>
        <taxon>Streptosporangiales</taxon>
        <taxon>Nocardiopsidaceae</taxon>
        <taxon>Nocardiopsis</taxon>
    </lineage>
</organism>
<evidence type="ECO:0000256" key="3">
    <source>
        <dbReference type="ARBA" id="ARBA00023163"/>
    </source>
</evidence>
<dbReference type="SMART" id="SM00345">
    <property type="entry name" value="HTH_GNTR"/>
    <property type="match status" value="1"/>
</dbReference>
<dbReference type="PROSITE" id="PS50949">
    <property type="entry name" value="HTH_GNTR"/>
    <property type="match status" value="1"/>
</dbReference>
<dbReference type="Pfam" id="PF07729">
    <property type="entry name" value="FCD"/>
    <property type="match status" value="1"/>
</dbReference>
<dbReference type="Pfam" id="PF00392">
    <property type="entry name" value="GntR"/>
    <property type="match status" value="1"/>
</dbReference>
<dbReference type="GO" id="GO:0003677">
    <property type="term" value="F:DNA binding"/>
    <property type="evidence" value="ECO:0007669"/>
    <property type="project" value="UniProtKB-KW"/>
</dbReference>
<comment type="caution">
    <text evidence="6">The sequence shown here is derived from an EMBL/GenBank/DDBJ whole genome shotgun (WGS) entry which is preliminary data.</text>
</comment>
<dbReference type="InterPro" id="IPR008920">
    <property type="entry name" value="TF_FadR/GntR_C"/>
</dbReference>
<dbReference type="SMART" id="SM00895">
    <property type="entry name" value="FCD"/>
    <property type="match status" value="1"/>
</dbReference>
<evidence type="ECO:0000256" key="2">
    <source>
        <dbReference type="ARBA" id="ARBA00023125"/>
    </source>
</evidence>
<proteinExistence type="predicted"/>
<dbReference type="Gene3D" id="1.20.120.530">
    <property type="entry name" value="GntR ligand-binding domain-like"/>
    <property type="match status" value="1"/>
</dbReference>
<dbReference type="PANTHER" id="PTHR43537">
    <property type="entry name" value="TRANSCRIPTIONAL REGULATOR, GNTR FAMILY"/>
    <property type="match status" value="1"/>
</dbReference>
<dbReference type="InterPro" id="IPR011711">
    <property type="entry name" value="GntR_C"/>
</dbReference>
<dbReference type="SUPFAM" id="SSF46785">
    <property type="entry name" value="Winged helix' DNA-binding domain"/>
    <property type="match status" value="1"/>
</dbReference>